<name>S7VA72_9BACT</name>
<dbReference type="eggNOG" id="ENOG50333CG">
    <property type="taxonomic scope" value="Bacteria"/>
</dbReference>
<protein>
    <recommendedName>
        <fullName evidence="3">TonB-dependent receptor</fullName>
    </recommendedName>
</protein>
<dbReference type="InterPro" id="IPR008969">
    <property type="entry name" value="CarboxyPept-like_regulatory"/>
</dbReference>
<dbReference type="EMBL" id="ATNM01000139">
    <property type="protein sequence ID" value="EPR66841.1"/>
    <property type="molecule type" value="Genomic_DNA"/>
</dbReference>
<dbReference type="AlphaFoldDB" id="S7VA72"/>
<organism evidence="1 2">
    <name type="scientific">Cyclobacterium qasimii M12-11B</name>
    <dbReference type="NCBI Taxonomy" id="641524"/>
    <lineage>
        <taxon>Bacteria</taxon>
        <taxon>Pseudomonadati</taxon>
        <taxon>Bacteroidota</taxon>
        <taxon>Cytophagia</taxon>
        <taxon>Cytophagales</taxon>
        <taxon>Cyclobacteriaceae</taxon>
        <taxon>Cyclobacterium</taxon>
    </lineage>
</organism>
<dbReference type="Pfam" id="PF13715">
    <property type="entry name" value="CarbopepD_reg_2"/>
    <property type="match status" value="1"/>
</dbReference>
<evidence type="ECO:0008006" key="3">
    <source>
        <dbReference type="Google" id="ProtNLM"/>
    </source>
</evidence>
<evidence type="ECO:0000313" key="1">
    <source>
        <dbReference type="EMBL" id="EPR66841.1"/>
    </source>
</evidence>
<dbReference type="Proteomes" id="UP000014974">
    <property type="component" value="Unassembled WGS sequence"/>
</dbReference>
<evidence type="ECO:0000313" key="2">
    <source>
        <dbReference type="Proteomes" id="UP000014974"/>
    </source>
</evidence>
<gene>
    <name evidence="1" type="ORF">ADICYQ_4102</name>
</gene>
<dbReference type="SUPFAM" id="SSF49464">
    <property type="entry name" value="Carboxypeptidase regulatory domain-like"/>
    <property type="match status" value="1"/>
</dbReference>
<accession>S7VA72</accession>
<dbReference type="STRING" id="641524.ADICYQ_4102"/>
<proteinExistence type="predicted"/>
<reference evidence="1 2" key="1">
    <citation type="journal article" date="2013" name="Genome Announc.">
        <title>Draft Genome Sequence of Cyclobacterium qasimii Strain M12-11BT, Isolated from Arctic Marine Sediment.</title>
        <authorList>
            <person name="Shivaji S."/>
            <person name="Ara S."/>
            <person name="Singh A."/>
            <person name="Kumar Pinnaka A."/>
        </authorList>
    </citation>
    <scope>NUCLEOTIDE SEQUENCE [LARGE SCALE GENOMIC DNA]</scope>
    <source>
        <strain evidence="1 2">M12-11B</strain>
    </source>
</reference>
<sequence length="234" mass="26268">MSLIYLISMLFTSNLFIPLNVKNEYFELRGKLLDGSTMLPIANAHLYWSENKTISNEMGEFSIWVKEGTLLQISHIGYDKTTYLTESDTDVPVIITLTPSSVALEEVIVKALPNEQTFKQHIITATPANHTQQELLKSNLDFIKNIHHLGYQYDMNSYDKLLSSLSDNGATVLFSSNPSMGILGLIKKLKKDVVFPPKRGSSIRNPSLCILTCVKKGLFKSTLNKRLITSINIL</sequence>
<comment type="caution">
    <text evidence="1">The sequence shown here is derived from an EMBL/GenBank/DDBJ whole genome shotgun (WGS) entry which is preliminary data.</text>
</comment>